<sequence length="234" mass="25560">MEVKIGIAKTNKYAVSECGDSVEIAERPRGGISVILADGQGSGRAAKNTSSLVVNKAASLIAEGARDGAVARAVHDYLYAMKDGKVSSTLTILSSDLDTQTILFSRNSNCPVLVKSLYGIEVFDQEVSPIGVHKRMKPLMHEMPLEVGMILISYSDGIQAAGRKRGRVFDFNFLLRLLEKNEPRDAVFIAESILEYALELDDNRAGDDMTVIVMGICEAENHHKIRRISVSFPC</sequence>
<feature type="domain" description="PPM-type phosphatase" evidence="1">
    <location>
        <begin position="2"/>
        <end position="216"/>
    </location>
</feature>
<evidence type="ECO:0000313" key="2">
    <source>
        <dbReference type="EMBL" id="EAX46761.1"/>
    </source>
</evidence>
<dbReference type="PANTHER" id="PTHR35801">
    <property type="entry name" value="PHOSPHOSERINE PHOSPHATASE RSBX"/>
    <property type="match status" value="1"/>
</dbReference>
<organism evidence="2 3">
    <name type="scientific">Thermosinus carboxydivorans Nor1</name>
    <dbReference type="NCBI Taxonomy" id="401526"/>
    <lineage>
        <taxon>Bacteria</taxon>
        <taxon>Bacillati</taxon>
        <taxon>Bacillota</taxon>
        <taxon>Negativicutes</taxon>
        <taxon>Selenomonadales</taxon>
        <taxon>Sporomusaceae</taxon>
        <taxon>Thermosinus</taxon>
    </lineage>
</organism>
<dbReference type="InterPro" id="IPR036457">
    <property type="entry name" value="PPM-type-like_dom_sf"/>
</dbReference>
<dbReference type="PANTHER" id="PTHR35801:SF1">
    <property type="entry name" value="PHOSPHOSERINE PHOSPHATASE RSBX"/>
    <property type="match status" value="1"/>
</dbReference>
<dbReference type="AlphaFoldDB" id="A1HT83"/>
<dbReference type="EMBL" id="AAWL01000022">
    <property type="protein sequence ID" value="EAX46761.1"/>
    <property type="molecule type" value="Genomic_DNA"/>
</dbReference>
<dbReference type="Gene3D" id="3.60.40.10">
    <property type="entry name" value="PPM-type phosphatase domain"/>
    <property type="match status" value="1"/>
</dbReference>
<dbReference type="InterPro" id="IPR001932">
    <property type="entry name" value="PPM-type_phosphatase-like_dom"/>
</dbReference>
<name>A1HT83_9FIRM</name>
<dbReference type="Proteomes" id="UP000005139">
    <property type="component" value="Unassembled WGS sequence"/>
</dbReference>
<proteinExistence type="predicted"/>
<dbReference type="RefSeq" id="WP_007290235.1">
    <property type="nucleotide sequence ID" value="NZ_AAWL01000022.1"/>
</dbReference>
<evidence type="ECO:0000313" key="3">
    <source>
        <dbReference type="Proteomes" id="UP000005139"/>
    </source>
</evidence>
<dbReference type="InterPro" id="IPR039248">
    <property type="entry name" value="Ptase_RsbX"/>
</dbReference>
<reference evidence="2 3" key="2">
    <citation type="submission" date="2007-01" db="EMBL/GenBank/DDBJ databases">
        <title>Sequencing of the draft genome and assembly of Thermosinus carboxydivorans Nor1.</title>
        <authorList>
            <consortium name="US DOE Joint Genome Institute (JGI-PGF)"/>
            <person name="Copeland A."/>
            <person name="Lucas S."/>
            <person name="Lapidus A."/>
            <person name="Barry K."/>
            <person name="Glavina del Rio T."/>
            <person name="Dalin E."/>
            <person name="Tice H."/>
            <person name="Bruce D."/>
            <person name="Pitluck S."/>
            <person name="Richardson P."/>
        </authorList>
    </citation>
    <scope>NUCLEOTIDE SEQUENCE [LARGE SCALE GENOMIC DNA]</scope>
    <source>
        <strain evidence="2 3">Nor1</strain>
    </source>
</reference>
<dbReference type="SMART" id="SM00331">
    <property type="entry name" value="PP2C_SIG"/>
    <property type="match status" value="1"/>
</dbReference>
<dbReference type="eggNOG" id="COG2208">
    <property type="taxonomic scope" value="Bacteria"/>
</dbReference>
<dbReference type="Pfam" id="PF07228">
    <property type="entry name" value="SpoIIE"/>
    <property type="match status" value="1"/>
</dbReference>
<accession>A1HT83</accession>
<reference evidence="2 3" key="1">
    <citation type="submission" date="2007-01" db="EMBL/GenBank/DDBJ databases">
        <title>Annotation of the draft genome assembly of Thermosinus carboxydivorans Nor1.</title>
        <authorList>
            <consortium name="US DOE Joint Genome Institute (JGI-ORNL)"/>
            <person name="Larimer F."/>
            <person name="Land M."/>
            <person name="Hauser L."/>
        </authorList>
    </citation>
    <scope>NUCLEOTIDE SEQUENCE [LARGE SCALE GENOMIC DNA]</scope>
    <source>
        <strain evidence="2 3">Nor1</strain>
    </source>
</reference>
<evidence type="ECO:0000259" key="1">
    <source>
        <dbReference type="SMART" id="SM00331"/>
    </source>
</evidence>
<keyword evidence="3" id="KW-1185">Reference proteome</keyword>
<dbReference type="SUPFAM" id="SSF81606">
    <property type="entry name" value="PP2C-like"/>
    <property type="match status" value="1"/>
</dbReference>
<comment type="caution">
    <text evidence="2">The sequence shown here is derived from an EMBL/GenBank/DDBJ whole genome shotgun (WGS) entry which is preliminary data.</text>
</comment>
<gene>
    <name evidence="2" type="ORF">TcarDRAFT_0426</name>
</gene>
<dbReference type="OrthoDB" id="9763774at2"/>
<protein>
    <submittedName>
        <fullName evidence="2">Serine phosphatase</fullName>
    </submittedName>
</protein>